<feature type="compositionally biased region" description="Polar residues" evidence="1">
    <location>
        <begin position="11"/>
        <end position="26"/>
    </location>
</feature>
<accession>A0AAV4C4K6</accession>
<evidence type="ECO:0000313" key="2">
    <source>
        <dbReference type="EMBL" id="GFO26555.1"/>
    </source>
</evidence>
<keyword evidence="3" id="KW-1185">Reference proteome</keyword>
<sequence length="87" mass="9904">MVSRRDCLPQDSVSGIRTRVPQTENAASPCGTLLSWSPPLILVSGWQSPVQAQSRLSFNPSLPYTDRPPLTNTNQTFRKKMWKHFKY</sequence>
<reference evidence="2 3" key="1">
    <citation type="journal article" date="2021" name="Elife">
        <title>Chloroplast acquisition without the gene transfer in kleptoplastic sea slugs, Plakobranchus ocellatus.</title>
        <authorList>
            <person name="Maeda T."/>
            <person name="Takahashi S."/>
            <person name="Yoshida T."/>
            <person name="Shimamura S."/>
            <person name="Takaki Y."/>
            <person name="Nagai Y."/>
            <person name="Toyoda A."/>
            <person name="Suzuki Y."/>
            <person name="Arimoto A."/>
            <person name="Ishii H."/>
            <person name="Satoh N."/>
            <person name="Nishiyama T."/>
            <person name="Hasebe M."/>
            <person name="Maruyama T."/>
            <person name="Minagawa J."/>
            <person name="Obokata J."/>
            <person name="Shigenobu S."/>
        </authorList>
    </citation>
    <scope>NUCLEOTIDE SEQUENCE [LARGE SCALE GENOMIC DNA]</scope>
</reference>
<evidence type="ECO:0000256" key="1">
    <source>
        <dbReference type="SAM" id="MobiDB-lite"/>
    </source>
</evidence>
<dbReference type="AlphaFoldDB" id="A0AAV4C4K6"/>
<comment type="caution">
    <text evidence="2">The sequence shown here is derived from an EMBL/GenBank/DDBJ whole genome shotgun (WGS) entry which is preliminary data.</text>
</comment>
<dbReference type="Proteomes" id="UP000735302">
    <property type="component" value="Unassembled WGS sequence"/>
</dbReference>
<evidence type="ECO:0000313" key="3">
    <source>
        <dbReference type="Proteomes" id="UP000735302"/>
    </source>
</evidence>
<feature type="region of interest" description="Disordered" evidence="1">
    <location>
        <begin position="1"/>
        <end position="28"/>
    </location>
</feature>
<organism evidence="2 3">
    <name type="scientific">Plakobranchus ocellatus</name>
    <dbReference type="NCBI Taxonomy" id="259542"/>
    <lineage>
        <taxon>Eukaryota</taxon>
        <taxon>Metazoa</taxon>
        <taxon>Spiralia</taxon>
        <taxon>Lophotrochozoa</taxon>
        <taxon>Mollusca</taxon>
        <taxon>Gastropoda</taxon>
        <taxon>Heterobranchia</taxon>
        <taxon>Euthyneura</taxon>
        <taxon>Panpulmonata</taxon>
        <taxon>Sacoglossa</taxon>
        <taxon>Placobranchoidea</taxon>
        <taxon>Plakobranchidae</taxon>
        <taxon>Plakobranchus</taxon>
    </lineage>
</organism>
<protein>
    <submittedName>
        <fullName evidence="2">Uncharacterized protein</fullName>
    </submittedName>
</protein>
<dbReference type="EMBL" id="BLXT01005846">
    <property type="protein sequence ID" value="GFO26555.1"/>
    <property type="molecule type" value="Genomic_DNA"/>
</dbReference>
<name>A0AAV4C4K6_9GAST</name>
<gene>
    <name evidence="2" type="ORF">PoB_005306000</name>
</gene>
<proteinExistence type="predicted"/>